<evidence type="ECO:0000313" key="1">
    <source>
        <dbReference type="EMBL" id="SFE96856.1"/>
    </source>
</evidence>
<dbReference type="AlphaFoldDB" id="A0A1I2EWL7"/>
<dbReference type="RefSeq" id="WP_093833475.1">
    <property type="nucleotide sequence ID" value="NZ_FOLQ01000023.1"/>
</dbReference>
<dbReference type="STRING" id="662367.SAMN05216167_12368"/>
<accession>A0A1I2EWL7</accession>
<keyword evidence="2" id="KW-1185">Reference proteome</keyword>
<proteinExistence type="predicted"/>
<dbReference type="Proteomes" id="UP000198598">
    <property type="component" value="Unassembled WGS sequence"/>
</dbReference>
<sequence>MKEPAAYNDNVFINCPFDSTYKPLFWATIFTIQDCDFTARCAQEEDNAGDVRITKIIKIIDECRYGIHDISKADLDQNSLLARFNMPLELGIFIGAHHFAPSKSYNKNKRSMVMDIEPYRYQKFISDLSGQDIKAHGSEVSRVVQNIRDFLATSSRRKLPGSAYLTQRYETFQAKLPEICAQLTWTVEDLTFIDYVNCVTAWIEDNKV</sequence>
<organism evidence="1 2">
    <name type="scientific">Spirosoma endophyticum</name>
    <dbReference type="NCBI Taxonomy" id="662367"/>
    <lineage>
        <taxon>Bacteria</taxon>
        <taxon>Pseudomonadati</taxon>
        <taxon>Bacteroidota</taxon>
        <taxon>Cytophagia</taxon>
        <taxon>Cytophagales</taxon>
        <taxon>Cytophagaceae</taxon>
        <taxon>Spirosoma</taxon>
    </lineage>
</organism>
<reference evidence="1 2" key="1">
    <citation type="submission" date="2016-10" db="EMBL/GenBank/DDBJ databases">
        <authorList>
            <person name="de Groot N.N."/>
        </authorList>
    </citation>
    <scope>NUCLEOTIDE SEQUENCE [LARGE SCALE GENOMIC DNA]</scope>
    <source>
        <strain evidence="1 2">DSM 26130</strain>
    </source>
</reference>
<dbReference type="EMBL" id="FOLQ01000023">
    <property type="protein sequence ID" value="SFE96856.1"/>
    <property type="molecule type" value="Genomic_DNA"/>
</dbReference>
<protein>
    <submittedName>
        <fullName evidence="1">Uncharacterized protein</fullName>
    </submittedName>
</protein>
<dbReference type="OrthoDB" id="7596615at2"/>
<evidence type="ECO:0000313" key="2">
    <source>
        <dbReference type="Proteomes" id="UP000198598"/>
    </source>
</evidence>
<gene>
    <name evidence="1" type="ORF">SAMN05216167_12368</name>
</gene>
<name>A0A1I2EWL7_9BACT</name>